<sequence>MGHHVYLSCYEHVTWVTHIYCEVLLDINSLVTKDGEMMGENQLIAYVWHYLGTISNT</sequence>
<dbReference type="AlphaFoldDB" id="A0A0A9BGN4"/>
<proteinExistence type="predicted"/>
<organism evidence="1">
    <name type="scientific">Arundo donax</name>
    <name type="common">Giant reed</name>
    <name type="synonym">Donax arundinaceus</name>
    <dbReference type="NCBI Taxonomy" id="35708"/>
    <lineage>
        <taxon>Eukaryota</taxon>
        <taxon>Viridiplantae</taxon>
        <taxon>Streptophyta</taxon>
        <taxon>Embryophyta</taxon>
        <taxon>Tracheophyta</taxon>
        <taxon>Spermatophyta</taxon>
        <taxon>Magnoliopsida</taxon>
        <taxon>Liliopsida</taxon>
        <taxon>Poales</taxon>
        <taxon>Poaceae</taxon>
        <taxon>PACMAD clade</taxon>
        <taxon>Arundinoideae</taxon>
        <taxon>Arundineae</taxon>
        <taxon>Arundo</taxon>
    </lineage>
</organism>
<protein>
    <submittedName>
        <fullName evidence="1">Uncharacterized protein</fullName>
    </submittedName>
</protein>
<reference evidence="1" key="2">
    <citation type="journal article" date="2015" name="Data Brief">
        <title>Shoot transcriptome of the giant reed, Arundo donax.</title>
        <authorList>
            <person name="Barrero R.A."/>
            <person name="Guerrero F.D."/>
            <person name="Moolhuijzen P."/>
            <person name="Goolsby J.A."/>
            <person name="Tidwell J."/>
            <person name="Bellgard S.E."/>
            <person name="Bellgard M.I."/>
        </authorList>
    </citation>
    <scope>NUCLEOTIDE SEQUENCE</scope>
    <source>
        <tissue evidence="1">Shoot tissue taken approximately 20 cm above the soil surface</tissue>
    </source>
</reference>
<dbReference type="EMBL" id="GBRH01239433">
    <property type="protein sequence ID" value="JAD58462.1"/>
    <property type="molecule type" value="Transcribed_RNA"/>
</dbReference>
<accession>A0A0A9BGN4</accession>
<reference evidence="1" key="1">
    <citation type="submission" date="2014-09" db="EMBL/GenBank/DDBJ databases">
        <authorList>
            <person name="Magalhaes I.L.F."/>
            <person name="Oliveira U."/>
            <person name="Santos F.R."/>
            <person name="Vidigal T.H.D.A."/>
            <person name="Brescovit A.D."/>
            <person name="Santos A.J."/>
        </authorList>
    </citation>
    <scope>NUCLEOTIDE SEQUENCE</scope>
    <source>
        <tissue evidence="1">Shoot tissue taken approximately 20 cm above the soil surface</tissue>
    </source>
</reference>
<name>A0A0A9BGN4_ARUDO</name>
<evidence type="ECO:0000313" key="1">
    <source>
        <dbReference type="EMBL" id="JAD58462.1"/>
    </source>
</evidence>